<evidence type="ECO:0000259" key="4">
    <source>
        <dbReference type="Pfam" id="PF07557"/>
    </source>
</evidence>
<dbReference type="AlphaFoldDB" id="A0A7M7P5Y1"/>
<dbReference type="Proteomes" id="UP000007110">
    <property type="component" value="Unassembled WGS sequence"/>
</dbReference>
<feature type="compositionally biased region" description="Basic and acidic residues" evidence="3">
    <location>
        <begin position="1"/>
        <end position="21"/>
    </location>
</feature>
<reference evidence="6" key="1">
    <citation type="submission" date="2015-02" db="EMBL/GenBank/DDBJ databases">
        <title>Genome sequencing for Strongylocentrotus purpuratus.</title>
        <authorList>
            <person name="Murali S."/>
            <person name="Liu Y."/>
            <person name="Vee V."/>
            <person name="English A."/>
            <person name="Wang M."/>
            <person name="Skinner E."/>
            <person name="Han Y."/>
            <person name="Muzny D.M."/>
            <person name="Worley K.C."/>
            <person name="Gibbs R.A."/>
        </authorList>
    </citation>
    <scope>NUCLEOTIDE SEQUENCE</scope>
</reference>
<feature type="compositionally biased region" description="Basic and acidic residues" evidence="3">
    <location>
        <begin position="119"/>
        <end position="131"/>
    </location>
</feature>
<dbReference type="RefSeq" id="XP_030845911.1">
    <property type="nucleotide sequence ID" value="XM_030990051.1"/>
</dbReference>
<dbReference type="KEGG" id="spu:115925964"/>
<evidence type="ECO:0000313" key="5">
    <source>
        <dbReference type="EnsemblMetazoa" id="XP_030845911"/>
    </source>
</evidence>
<dbReference type="GO" id="GO:0045132">
    <property type="term" value="P:meiotic chromosome segregation"/>
    <property type="evidence" value="ECO:0007669"/>
    <property type="project" value="InterPro"/>
</dbReference>
<evidence type="ECO:0000256" key="2">
    <source>
        <dbReference type="ARBA" id="ARBA00022829"/>
    </source>
</evidence>
<feature type="region of interest" description="Disordered" evidence="3">
    <location>
        <begin position="1"/>
        <end position="192"/>
    </location>
</feature>
<name>A0A7M7P5Y1_STRPU</name>
<feature type="compositionally biased region" description="Polar residues" evidence="3">
    <location>
        <begin position="75"/>
        <end position="85"/>
    </location>
</feature>
<dbReference type="GO" id="GO:0000775">
    <property type="term" value="C:chromosome, centromeric region"/>
    <property type="evidence" value="ECO:0007669"/>
    <property type="project" value="InterPro"/>
</dbReference>
<dbReference type="GeneID" id="115925964"/>
<keyword evidence="6" id="KW-1185">Reference proteome</keyword>
<feature type="compositionally biased region" description="Basic and acidic residues" evidence="3">
    <location>
        <begin position="59"/>
        <end position="68"/>
    </location>
</feature>
<dbReference type="Pfam" id="PF07557">
    <property type="entry name" value="Shugoshin_C"/>
    <property type="match status" value="1"/>
</dbReference>
<evidence type="ECO:0000313" key="6">
    <source>
        <dbReference type="Proteomes" id="UP000007110"/>
    </source>
</evidence>
<sequence length="192" mass="21455">MSQVDQPDKPEATKNKEAKEQKSKRKVKSGYTNTMDIMNVDIVAKQASKHRTEPVQTSRMDDALRSANEDEALDRSTSNTQNNQPDESEPNRREEEKDEAKAQKTSKRKSMAGDDDDVPDGKPSKVARADVEPVPEVPERRGRRSKAVSYKEPSINSKLRQGDPNTFTVYKGLPGKTSKKDKSRAPLGNITN</sequence>
<dbReference type="GO" id="GO:0005634">
    <property type="term" value="C:nucleus"/>
    <property type="evidence" value="ECO:0007669"/>
    <property type="project" value="InterPro"/>
</dbReference>
<comment type="similarity">
    <text evidence="1">Belongs to the shugoshin family.</text>
</comment>
<feature type="domain" description="Shugoshin C-terminal" evidence="4">
    <location>
        <begin position="140"/>
        <end position="160"/>
    </location>
</feature>
<protein>
    <recommendedName>
        <fullName evidence="4">Shugoshin C-terminal domain-containing protein</fullName>
    </recommendedName>
</protein>
<evidence type="ECO:0000256" key="1">
    <source>
        <dbReference type="ARBA" id="ARBA00010845"/>
    </source>
</evidence>
<keyword evidence="2" id="KW-0159">Chromosome partition</keyword>
<feature type="compositionally biased region" description="Polar residues" evidence="3">
    <location>
        <begin position="154"/>
        <end position="168"/>
    </location>
</feature>
<accession>A0A7M7P5Y1</accession>
<dbReference type="InParanoid" id="A0A7M7P5Y1"/>
<proteinExistence type="inferred from homology"/>
<reference evidence="5" key="2">
    <citation type="submission" date="2021-01" db="UniProtKB">
        <authorList>
            <consortium name="EnsemblMetazoa"/>
        </authorList>
    </citation>
    <scope>IDENTIFICATION</scope>
</reference>
<dbReference type="EnsemblMetazoa" id="XM_030990051">
    <property type="protein sequence ID" value="XP_030845911"/>
    <property type="gene ID" value="LOC115925964"/>
</dbReference>
<organism evidence="5 6">
    <name type="scientific">Strongylocentrotus purpuratus</name>
    <name type="common">Purple sea urchin</name>
    <dbReference type="NCBI Taxonomy" id="7668"/>
    <lineage>
        <taxon>Eukaryota</taxon>
        <taxon>Metazoa</taxon>
        <taxon>Echinodermata</taxon>
        <taxon>Eleutherozoa</taxon>
        <taxon>Echinozoa</taxon>
        <taxon>Echinoidea</taxon>
        <taxon>Euechinoidea</taxon>
        <taxon>Echinacea</taxon>
        <taxon>Camarodonta</taxon>
        <taxon>Echinidea</taxon>
        <taxon>Strongylocentrotidae</taxon>
        <taxon>Strongylocentrotus</taxon>
    </lineage>
</organism>
<dbReference type="OrthoDB" id="5990092at2759"/>
<evidence type="ECO:0000256" key="3">
    <source>
        <dbReference type="SAM" id="MobiDB-lite"/>
    </source>
</evidence>
<feature type="compositionally biased region" description="Basic and acidic residues" evidence="3">
    <location>
        <begin position="89"/>
        <end position="102"/>
    </location>
</feature>
<dbReference type="InterPro" id="IPR011515">
    <property type="entry name" value="Shugoshin_C"/>
</dbReference>